<keyword evidence="3" id="KW-1185">Reference proteome</keyword>
<dbReference type="Proteomes" id="UP000006055">
    <property type="component" value="Chromosome"/>
</dbReference>
<protein>
    <recommendedName>
        <fullName evidence="1">Putative heavy-metal chelation domain-containing protein</fullName>
    </recommendedName>
</protein>
<dbReference type="eggNOG" id="COG2014">
    <property type="taxonomic scope" value="Bacteria"/>
</dbReference>
<dbReference type="Pfam" id="PF04016">
    <property type="entry name" value="DUF364"/>
    <property type="match status" value="1"/>
</dbReference>
<dbReference type="HOGENOM" id="CLU_1136483_0_0_7"/>
<reference evidence="3" key="1">
    <citation type="submission" date="2012-06" db="EMBL/GenBank/DDBJ databases">
        <title>Complete sequence of chromosome of Desulfomonile tiedjei DSM 6799.</title>
        <authorList>
            <person name="Lucas S."/>
            <person name="Copeland A."/>
            <person name="Lapidus A."/>
            <person name="Glavina del Rio T."/>
            <person name="Dalin E."/>
            <person name="Tice H."/>
            <person name="Bruce D."/>
            <person name="Goodwin L."/>
            <person name="Pitluck S."/>
            <person name="Peters L."/>
            <person name="Ovchinnikova G."/>
            <person name="Zeytun A."/>
            <person name="Lu M."/>
            <person name="Kyrpides N."/>
            <person name="Mavromatis K."/>
            <person name="Ivanova N."/>
            <person name="Brettin T."/>
            <person name="Detter J.C."/>
            <person name="Han C."/>
            <person name="Larimer F."/>
            <person name="Land M."/>
            <person name="Hauser L."/>
            <person name="Markowitz V."/>
            <person name="Cheng J.-F."/>
            <person name="Hugenholtz P."/>
            <person name="Woyke T."/>
            <person name="Wu D."/>
            <person name="Spring S."/>
            <person name="Schroeder M."/>
            <person name="Brambilla E."/>
            <person name="Klenk H.-P."/>
            <person name="Eisen J.A."/>
        </authorList>
    </citation>
    <scope>NUCLEOTIDE SEQUENCE [LARGE SCALE GENOMIC DNA]</scope>
    <source>
        <strain evidence="3">ATCC 49306 / DSM 6799 / DCB-1</strain>
    </source>
</reference>
<dbReference type="AlphaFoldDB" id="I4C4S3"/>
<dbReference type="SUPFAM" id="SSF159713">
    <property type="entry name" value="Dhaf3308-like"/>
    <property type="match status" value="1"/>
</dbReference>
<dbReference type="KEGG" id="dti:Desti_1856"/>
<organism evidence="2 3">
    <name type="scientific">Desulfomonile tiedjei (strain ATCC 49306 / DSM 6799 / DCB-1)</name>
    <dbReference type="NCBI Taxonomy" id="706587"/>
    <lineage>
        <taxon>Bacteria</taxon>
        <taxon>Pseudomonadati</taxon>
        <taxon>Thermodesulfobacteriota</taxon>
        <taxon>Desulfomonilia</taxon>
        <taxon>Desulfomonilales</taxon>
        <taxon>Desulfomonilaceae</taxon>
        <taxon>Desulfomonile</taxon>
    </lineage>
</organism>
<dbReference type="STRING" id="706587.Desti_1856"/>
<feature type="domain" description="Putative heavy-metal chelation" evidence="1">
    <location>
        <begin position="138"/>
        <end position="209"/>
    </location>
</feature>
<dbReference type="EMBL" id="CP003360">
    <property type="protein sequence ID" value="AFM24564.1"/>
    <property type="molecule type" value="Genomic_DNA"/>
</dbReference>
<dbReference type="InterPro" id="IPR007161">
    <property type="entry name" value="DUF364"/>
</dbReference>
<dbReference type="Gene3D" id="3.40.50.11590">
    <property type="match status" value="1"/>
</dbReference>
<dbReference type="OrthoDB" id="3596at2"/>
<evidence type="ECO:0000313" key="2">
    <source>
        <dbReference type="EMBL" id="AFM24564.1"/>
    </source>
</evidence>
<name>I4C4S3_DESTA</name>
<gene>
    <name evidence="2" type="ordered locus">Desti_1856</name>
</gene>
<evidence type="ECO:0000259" key="1">
    <source>
        <dbReference type="Pfam" id="PF04016"/>
    </source>
</evidence>
<accession>I4C4S3</accession>
<dbReference type="RefSeq" id="WP_014809709.1">
    <property type="nucleotide sequence ID" value="NC_018025.1"/>
</dbReference>
<evidence type="ECO:0000313" key="3">
    <source>
        <dbReference type="Proteomes" id="UP000006055"/>
    </source>
</evidence>
<proteinExistence type="predicted"/>
<sequence>MDCFDLLRNVFRNLIQENSWQDKTVSVRVKTLTPEEAIGNPEHHDYPLIKGKERMMEAEFLGSRGQAFTDMYGSFSGTLAEVDTMELDNNYRRAIFLSTLNAITRHLGIVAKSVHCRDDQPPQCATALASYIERNFGNPRVALVGLQPRMAEALARKFQLRVTDMDPNNVGNTKYGIRIEGPEQTANNMAWCDVVLVTGTVMTNDSFRQFAVEKPTIFYGVTIAAAAHFLKLTRFCPCGT</sequence>